<organism evidence="2">
    <name type="scientific">hydrothermal vent metagenome</name>
    <dbReference type="NCBI Taxonomy" id="652676"/>
    <lineage>
        <taxon>unclassified sequences</taxon>
        <taxon>metagenomes</taxon>
        <taxon>ecological metagenomes</taxon>
    </lineage>
</organism>
<dbReference type="EMBL" id="FPHU01000124">
    <property type="protein sequence ID" value="SFV81015.1"/>
    <property type="molecule type" value="Genomic_DNA"/>
</dbReference>
<dbReference type="AlphaFoldDB" id="A0A1W1DP30"/>
<dbReference type="Pfam" id="PF05751">
    <property type="entry name" value="FixH"/>
    <property type="match status" value="1"/>
</dbReference>
<accession>A0A1W1DP30</accession>
<evidence type="ECO:0000313" key="1">
    <source>
        <dbReference type="EMBL" id="SFV81015.1"/>
    </source>
</evidence>
<protein>
    <submittedName>
        <fullName evidence="2">Type cbb3 cytochrome oxidase biogenesis protein CcoH</fullName>
    </submittedName>
</protein>
<gene>
    <name evidence="2" type="ORF">MNB_SUP05-12-57</name>
    <name evidence="1" type="ORF">MNB_SUP05-13-184</name>
</gene>
<name>A0A1W1DP30_9ZZZZ</name>
<dbReference type="EMBL" id="FPHT01000354">
    <property type="protein sequence ID" value="SFV83319.1"/>
    <property type="molecule type" value="Genomic_DNA"/>
</dbReference>
<evidence type="ECO:0000313" key="2">
    <source>
        <dbReference type="EMBL" id="SFV83319.1"/>
    </source>
</evidence>
<proteinExistence type="predicted"/>
<dbReference type="InterPro" id="IPR008620">
    <property type="entry name" value="FixH"/>
</dbReference>
<reference evidence="2" key="1">
    <citation type="submission" date="2016-10" db="EMBL/GenBank/DDBJ databases">
        <authorList>
            <person name="de Groot N.N."/>
        </authorList>
    </citation>
    <scope>NUCLEOTIDE SEQUENCE</scope>
</reference>
<sequence>MTFHKSPMMVSMLALFLILVGSTVYRINTALETHPGLVVEDAYLSGEAYADTLGSKKRLAEQGWTLDLSVPASVTHQVPQVYQASSAQYGKTLMGAKVMLYFYRPLEQKQDFSLPMTFDNDSYQAQVNLPLKGRWDVVVEVTKAKFLQRASVKLFAN</sequence>